<feature type="transmembrane region" description="Helical" evidence="1">
    <location>
        <begin position="12"/>
        <end position="30"/>
    </location>
</feature>
<keyword evidence="3" id="KW-1185">Reference proteome</keyword>
<organism evidence="2 3">
    <name type="scientific">Lacticaseibacillus saniviri JCM 17471 = DSM 24301</name>
    <dbReference type="NCBI Taxonomy" id="1293598"/>
    <lineage>
        <taxon>Bacteria</taxon>
        <taxon>Bacillati</taxon>
        <taxon>Bacillota</taxon>
        <taxon>Bacilli</taxon>
        <taxon>Lactobacillales</taxon>
        <taxon>Lactobacillaceae</taxon>
        <taxon>Lacticaseibacillus</taxon>
    </lineage>
</organism>
<evidence type="ECO:0000313" key="2">
    <source>
        <dbReference type="EMBL" id="KRO16382.1"/>
    </source>
</evidence>
<accession>A0A0R2MS15</accession>
<dbReference type="AlphaFoldDB" id="A0A0R2MS15"/>
<gene>
    <name evidence="2" type="ORF">IV56_GL001164</name>
</gene>
<dbReference type="STRING" id="1293598.IV56_GL001164"/>
<reference evidence="2 3" key="1">
    <citation type="journal article" date="2015" name="Genome Announc.">
        <title>Expanding the biotechnology potential of lactobacilli through comparative genomics of 213 strains and associated genera.</title>
        <authorList>
            <person name="Sun Z."/>
            <person name="Harris H.M."/>
            <person name="McCann A."/>
            <person name="Guo C."/>
            <person name="Argimon S."/>
            <person name="Zhang W."/>
            <person name="Yang X."/>
            <person name="Jeffery I.B."/>
            <person name="Cooney J.C."/>
            <person name="Kagawa T.F."/>
            <person name="Liu W."/>
            <person name="Song Y."/>
            <person name="Salvetti E."/>
            <person name="Wrobel A."/>
            <person name="Rasinkangas P."/>
            <person name="Parkhill J."/>
            <person name="Rea M.C."/>
            <person name="O'Sullivan O."/>
            <person name="Ritari J."/>
            <person name="Douillard F.P."/>
            <person name="Paul Ross R."/>
            <person name="Yang R."/>
            <person name="Briner A.E."/>
            <person name="Felis G.E."/>
            <person name="de Vos W.M."/>
            <person name="Barrangou R."/>
            <person name="Klaenhammer T.R."/>
            <person name="Caufield P.W."/>
            <person name="Cui Y."/>
            <person name="Zhang H."/>
            <person name="O'Toole P.W."/>
        </authorList>
    </citation>
    <scope>NUCLEOTIDE SEQUENCE [LARGE SCALE GENOMIC DNA]</scope>
    <source>
        <strain evidence="2 3">DSM 24301</strain>
    </source>
</reference>
<feature type="transmembrane region" description="Helical" evidence="1">
    <location>
        <begin position="36"/>
        <end position="58"/>
    </location>
</feature>
<keyword evidence="1" id="KW-0812">Transmembrane</keyword>
<dbReference type="Proteomes" id="UP000050969">
    <property type="component" value="Unassembled WGS sequence"/>
</dbReference>
<keyword evidence="1" id="KW-0472">Membrane</keyword>
<keyword evidence="1" id="KW-1133">Transmembrane helix</keyword>
<comment type="caution">
    <text evidence="2">The sequence shown here is derived from an EMBL/GenBank/DDBJ whole genome shotgun (WGS) entry which is preliminary data.</text>
</comment>
<dbReference type="PATRIC" id="fig|1293598.4.peg.1227"/>
<dbReference type="EMBL" id="JQCE01000038">
    <property type="protein sequence ID" value="KRO16382.1"/>
    <property type="molecule type" value="Genomic_DNA"/>
</dbReference>
<name>A0A0R2MS15_9LACO</name>
<proteinExistence type="predicted"/>
<evidence type="ECO:0000313" key="3">
    <source>
        <dbReference type="Proteomes" id="UP000050969"/>
    </source>
</evidence>
<evidence type="ECO:0000256" key="1">
    <source>
        <dbReference type="SAM" id="Phobius"/>
    </source>
</evidence>
<sequence length="73" mass="8173">MKLMTAKTGKWIEALVSYVVIFWLGNQFFATPGHPFSVKGSVAAVAFMIVATLIWRLWDKLGQHLFGKNDSNS</sequence>
<protein>
    <submittedName>
        <fullName evidence="2">Uncharacterized protein</fullName>
    </submittedName>
</protein>